<organism evidence="17 18">
    <name type="scientific">Ramalina farinacea</name>
    <dbReference type="NCBI Taxonomy" id="258253"/>
    <lineage>
        <taxon>Eukaryota</taxon>
        <taxon>Fungi</taxon>
        <taxon>Dikarya</taxon>
        <taxon>Ascomycota</taxon>
        <taxon>Pezizomycotina</taxon>
        <taxon>Lecanoromycetes</taxon>
        <taxon>OSLEUM clade</taxon>
        <taxon>Lecanoromycetidae</taxon>
        <taxon>Lecanorales</taxon>
        <taxon>Lecanorineae</taxon>
        <taxon>Ramalinaceae</taxon>
        <taxon>Ramalina</taxon>
    </lineage>
</organism>
<feature type="compositionally biased region" description="Polar residues" evidence="15">
    <location>
        <begin position="362"/>
        <end position="415"/>
    </location>
</feature>
<dbReference type="FunFam" id="3.30.160.60:FF:000993">
    <property type="entry name" value="pH-response transcription factor pacC/RIM101"/>
    <property type="match status" value="1"/>
</dbReference>
<dbReference type="GO" id="GO:0045944">
    <property type="term" value="P:positive regulation of transcription by RNA polymerase II"/>
    <property type="evidence" value="ECO:0007669"/>
    <property type="project" value="TreeGrafter"/>
</dbReference>
<dbReference type="InterPro" id="IPR050806">
    <property type="entry name" value="pacC/RIM101"/>
</dbReference>
<evidence type="ECO:0000313" key="18">
    <source>
        <dbReference type="Proteomes" id="UP001161017"/>
    </source>
</evidence>
<evidence type="ECO:0000256" key="14">
    <source>
        <dbReference type="PROSITE-ProRule" id="PRU00042"/>
    </source>
</evidence>
<keyword evidence="8" id="KW-0238">DNA-binding</keyword>
<evidence type="ECO:0000256" key="3">
    <source>
        <dbReference type="ARBA" id="ARBA00022723"/>
    </source>
</evidence>
<evidence type="ECO:0000313" key="17">
    <source>
        <dbReference type="EMBL" id="MDI1486898.1"/>
    </source>
</evidence>
<dbReference type="GO" id="GO:0003677">
    <property type="term" value="F:DNA binding"/>
    <property type="evidence" value="ECO:0007669"/>
    <property type="project" value="UniProtKB-KW"/>
</dbReference>
<accession>A0AA43QI04</accession>
<dbReference type="SUPFAM" id="SSF57667">
    <property type="entry name" value="beta-beta-alpha zinc fingers"/>
    <property type="match status" value="2"/>
</dbReference>
<dbReference type="AlphaFoldDB" id="A0AA43QI04"/>
<feature type="domain" description="C2H2-type" evidence="16">
    <location>
        <begin position="73"/>
        <end position="102"/>
    </location>
</feature>
<evidence type="ECO:0000256" key="2">
    <source>
        <dbReference type="ARBA" id="ARBA00022491"/>
    </source>
</evidence>
<feature type="region of interest" description="Disordered" evidence="15">
    <location>
        <begin position="1"/>
        <end position="32"/>
    </location>
</feature>
<dbReference type="Proteomes" id="UP001161017">
    <property type="component" value="Unassembled WGS sequence"/>
</dbReference>
<keyword evidence="6" id="KW-0862">Zinc</keyword>
<feature type="domain" description="C2H2-type" evidence="16">
    <location>
        <begin position="103"/>
        <end position="130"/>
    </location>
</feature>
<feature type="compositionally biased region" description="Low complexity" evidence="15">
    <location>
        <begin position="139"/>
        <end position="159"/>
    </location>
</feature>
<evidence type="ECO:0000256" key="11">
    <source>
        <dbReference type="ARBA" id="ARBA00023242"/>
    </source>
</evidence>
<dbReference type="PROSITE" id="PS00028">
    <property type="entry name" value="ZINC_FINGER_C2H2_1"/>
    <property type="match status" value="2"/>
</dbReference>
<feature type="compositionally biased region" description="Low complexity" evidence="15">
    <location>
        <begin position="521"/>
        <end position="532"/>
    </location>
</feature>
<proteinExistence type="inferred from homology"/>
<evidence type="ECO:0000256" key="5">
    <source>
        <dbReference type="ARBA" id="ARBA00022771"/>
    </source>
</evidence>
<keyword evidence="3" id="KW-0479">Metal-binding</keyword>
<dbReference type="InterPro" id="IPR036236">
    <property type="entry name" value="Znf_C2H2_sf"/>
</dbReference>
<gene>
    <name evidence="17" type="ORF">OHK93_006160</name>
</gene>
<keyword evidence="10" id="KW-0804">Transcription</keyword>
<dbReference type="PANTHER" id="PTHR47257">
    <property type="entry name" value="PH-RESPONSE TRANSCRIPTION FACTOR PACC/RIM101"/>
    <property type="match status" value="1"/>
</dbReference>
<dbReference type="Gene3D" id="3.30.160.60">
    <property type="entry name" value="Classic Zinc Finger"/>
    <property type="match status" value="2"/>
</dbReference>
<evidence type="ECO:0000256" key="8">
    <source>
        <dbReference type="ARBA" id="ARBA00023125"/>
    </source>
</evidence>
<evidence type="ECO:0000256" key="15">
    <source>
        <dbReference type="SAM" id="MobiDB-lite"/>
    </source>
</evidence>
<dbReference type="SMART" id="SM00355">
    <property type="entry name" value="ZnF_C2H2"/>
    <property type="match status" value="3"/>
</dbReference>
<evidence type="ECO:0000256" key="9">
    <source>
        <dbReference type="ARBA" id="ARBA00023159"/>
    </source>
</evidence>
<keyword evidence="9" id="KW-0010">Activator</keyword>
<feature type="compositionally biased region" description="Polar residues" evidence="15">
    <location>
        <begin position="478"/>
        <end position="499"/>
    </location>
</feature>
<evidence type="ECO:0000256" key="6">
    <source>
        <dbReference type="ARBA" id="ARBA00022833"/>
    </source>
</evidence>
<keyword evidence="2" id="KW-0678">Repressor</keyword>
<dbReference type="EMBL" id="JAPUFD010000004">
    <property type="protein sequence ID" value="MDI1486898.1"/>
    <property type="molecule type" value="Genomic_DNA"/>
</dbReference>
<keyword evidence="7" id="KW-0805">Transcription regulation</keyword>
<dbReference type="InterPro" id="IPR013087">
    <property type="entry name" value="Znf_C2H2_type"/>
</dbReference>
<dbReference type="GO" id="GO:0008270">
    <property type="term" value="F:zinc ion binding"/>
    <property type="evidence" value="ECO:0007669"/>
    <property type="project" value="UniProtKB-KW"/>
</dbReference>
<name>A0AA43QI04_9LECA</name>
<sequence>MDTNPEAGPQAEPVHPNHQHPPPQQAQPLPTNPADAFICQWAGCSDRAPSAEALYEHVCDRHIGRKSTNNLNLQCAWGNCHIAVVKRDHITSHIRVHVPLKPHRCEFCGKAFKRPQDLKKHVKTHADDSVIAGNQAARPNGGSNQPNGNPNAYGNGAQNKPPHKTDLQAMASIAQNYFGDQQMHGAMPMNYGHQPQNGAGAPGFYGAAPPQSAYTYGNVSYTDHGADVAHQASMESVKNGLDIIRNLFPDHQRGDFDPRSYQQVENRMAALQSYQLPFLSQPMMSNAQPISVGGADDPYGPGQYSLPPMDNMRTKNDLINLDQLFATMQSTIYENQNDVAAAGLGQPGAHYVSGPMAYGNNSPNQMQMASAHNVSAATPSSHHSGTPTLTPPSSAVSNTSGNSPPSMHLNMSPTTPGGMYPTLPGSSHAQGYMPSHMAPTSTLGTQFDPEQRRRYSAGRLQRAAPAAMRQDKHEDSMDITSDGSITPKNAIASGSSSEGDLNGKPPAARRPGDFSSSNLDPALGGAASPASGEMTEEDIRLNDRWLTNARTIEALRALVKQRLDREDFQKDDVDMKMEPSPEKAKEEHENIYPMLRQAAEA</sequence>
<keyword evidence="4" id="KW-0677">Repeat</keyword>
<comment type="similarity">
    <text evidence="12">Belongs to the pacC/RIM101 family.</text>
</comment>
<evidence type="ECO:0000256" key="12">
    <source>
        <dbReference type="ARBA" id="ARBA00038089"/>
    </source>
</evidence>
<evidence type="ECO:0000256" key="7">
    <source>
        <dbReference type="ARBA" id="ARBA00023015"/>
    </source>
</evidence>
<comment type="subcellular location">
    <subcellularLocation>
        <location evidence="1">Nucleus</location>
    </subcellularLocation>
</comment>
<protein>
    <recommendedName>
        <fullName evidence="13">pH-response transcription factor pacC/RIM101</fullName>
    </recommendedName>
</protein>
<dbReference type="GO" id="GO:0005634">
    <property type="term" value="C:nucleus"/>
    <property type="evidence" value="ECO:0007669"/>
    <property type="project" value="UniProtKB-SubCell"/>
</dbReference>
<reference evidence="17" key="1">
    <citation type="journal article" date="2023" name="Genome Biol. Evol.">
        <title>First Whole Genome Sequence and Flow Cytometry Genome Size Data for the Lichen-Forming Fungus Ramalina farinacea (Ascomycota).</title>
        <authorList>
            <person name="Llewellyn T."/>
            <person name="Mian S."/>
            <person name="Hill R."/>
            <person name="Leitch I.J."/>
            <person name="Gaya E."/>
        </authorList>
    </citation>
    <scope>NUCLEOTIDE SEQUENCE</scope>
    <source>
        <strain evidence="17">LIQ254RAFAR</strain>
    </source>
</reference>
<evidence type="ECO:0000256" key="10">
    <source>
        <dbReference type="ARBA" id="ARBA00023163"/>
    </source>
</evidence>
<evidence type="ECO:0000256" key="4">
    <source>
        <dbReference type="ARBA" id="ARBA00022737"/>
    </source>
</evidence>
<feature type="region of interest" description="Disordered" evidence="15">
    <location>
        <begin position="133"/>
        <end position="164"/>
    </location>
</feature>
<evidence type="ECO:0000256" key="13">
    <source>
        <dbReference type="ARBA" id="ARBA00039490"/>
    </source>
</evidence>
<dbReference type="PROSITE" id="PS50157">
    <property type="entry name" value="ZINC_FINGER_C2H2_2"/>
    <property type="match status" value="2"/>
</dbReference>
<feature type="region of interest" description="Disordered" evidence="15">
    <location>
        <begin position="362"/>
        <end position="536"/>
    </location>
</feature>
<keyword evidence="18" id="KW-1185">Reference proteome</keyword>
<evidence type="ECO:0000256" key="1">
    <source>
        <dbReference type="ARBA" id="ARBA00004123"/>
    </source>
</evidence>
<keyword evidence="11" id="KW-0539">Nucleus</keyword>
<evidence type="ECO:0000259" key="16">
    <source>
        <dbReference type="PROSITE" id="PS50157"/>
    </source>
</evidence>
<comment type="caution">
    <text evidence="17">The sequence shown here is derived from an EMBL/GenBank/DDBJ whole genome shotgun (WGS) entry which is preliminary data.</text>
</comment>
<dbReference type="PANTHER" id="PTHR47257:SF1">
    <property type="entry name" value="PH-RESPONSE TRANSCRIPTION FACTOR PACC_RIM101"/>
    <property type="match status" value="1"/>
</dbReference>
<keyword evidence="5 14" id="KW-0863">Zinc-finger</keyword>